<sequence length="85" mass="9909">MGQPRYGVLCCIMISTLYASIRFFRNAWYNDQYHHFRKRHLQGEVPTVEITDKFYELERVLESESPHGSVMGCGKQFCGSIENDS</sequence>
<dbReference type="EnsemblBacteria" id="CAP14192">
    <property type="protein sequence ID" value="CAP14192"/>
    <property type="gene ID" value="OE_3335R"/>
</dbReference>
<gene>
    <name evidence="2" type="ordered locus">OE_3335R</name>
</gene>
<reference evidence="2 3" key="1">
    <citation type="journal article" date="2008" name="Genomics">
        <title>Evolution in the laboratory: the genome of Halobacterium salinarum strain R1 compared to that of strain NRC-1.</title>
        <authorList>
            <person name="Pfeiffer F."/>
            <person name="Schuster S.C."/>
            <person name="Broicher A."/>
            <person name="Falb M."/>
            <person name="Palm P."/>
            <person name="Rodewald K."/>
            <person name="Ruepp A."/>
            <person name="Soppa J."/>
            <person name="Tittor J."/>
            <person name="Oesterhelt D."/>
        </authorList>
    </citation>
    <scope>NUCLEOTIDE SEQUENCE [LARGE SCALE GENOMIC DNA]</scope>
    <source>
        <strain evidence="3">ATCC 29341 / DSM 671 / R1</strain>
    </source>
</reference>
<proteinExistence type="predicted"/>
<keyword evidence="1" id="KW-0472">Membrane</keyword>
<name>B0R623_HALS3</name>
<evidence type="ECO:0000256" key="1">
    <source>
        <dbReference type="SAM" id="Phobius"/>
    </source>
</evidence>
<dbReference type="KEGG" id="hsl:OE_3335R"/>
<accession>B0R623</accession>
<dbReference type="HOGENOM" id="CLU_2504881_0_0_2"/>
<keyword evidence="1" id="KW-1133">Transmembrane helix</keyword>
<protein>
    <submittedName>
        <fullName evidence="2">Uncharacterized protein</fullName>
    </submittedName>
</protein>
<dbReference type="AlphaFoldDB" id="B0R623"/>
<organism evidence="2 3">
    <name type="scientific">Halobacterium salinarum (strain ATCC 29341 / DSM 671 / R1)</name>
    <dbReference type="NCBI Taxonomy" id="478009"/>
    <lineage>
        <taxon>Archaea</taxon>
        <taxon>Methanobacteriati</taxon>
        <taxon>Methanobacteriota</taxon>
        <taxon>Stenosarchaea group</taxon>
        <taxon>Halobacteria</taxon>
        <taxon>Halobacteriales</taxon>
        <taxon>Halobacteriaceae</taxon>
        <taxon>Halobacterium</taxon>
        <taxon>Halobacterium salinarum NRC-34001</taxon>
    </lineage>
</organism>
<dbReference type="Proteomes" id="UP000001321">
    <property type="component" value="Chromosome"/>
</dbReference>
<evidence type="ECO:0000313" key="3">
    <source>
        <dbReference type="Proteomes" id="UP000001321"/>
    </source>
</evidence>
<keyword evidence="1" id="KW-0812">Transmembrane</keyword>
<feature type="transmembrane region" description="Helical" evidence="1">
    <location>
        <begin position="6"/>
        <end position="24"/>
    </location>
</feature>
<dbReference type="EMBL" id="AM774415">
    <property type="protein sequence ID" value="CAP14192.1"/>
    <property type="molecule type" value="Genomic_DNA"/>
</dbReference>
<evidence type="ECO:0000313" key="2">
    <source>
        <dbReference type="EMBL" id="CAP14192.1"/>
    </source>
</evidence>